<proteinExistence type="predicted"/>
<organism evidence="2 3">
    <name type="scientific">Maribacter phage Molly_1</name>
    <dbReference type="NCBI Taxonomy" id="2745685"/>
    <lineage>
        <taxon>Viruses</taxon>
        <taxon>Duplodnaviria</taxon>
        <taxon>Heunggongvirae</taxon>
        <taxon>Uroviricota</taxon>
        <taxon>Caudoviricetes</taxon>
        <taxon>Molycolviridae</taxon>
        <taxon>Mollyvirus</taxon>
        <taxon>Mollyvirus molly</taxon>
    </lineage>
</organism>
<feature type="region of interest" description="Disordered" evidence="1">
    <location>
        <begin position="509"/>
        <end position="530"/>
    </location>
</feature>
<dbReference type="InterPro" id="IPR010823">
    <property type="entry name" value="Portal_Gp20"/>
</dbReference>
<protein>
    <submittedName>
        <fullName evidence="2">Portal vertex protein of head</fullName>
    </submittedName>
</protein>
<dbReference type="Pfam" id="PF07230">
    <property type="entry name" value="Portal_T4"/>
    <property type="match status" value="1"/>
</dbReference>
<reference evidence="2" key="1">
    <citation type="submission" date="2020-07" db="EMBL/GenBank/DDBJ databases">
        <title>Highly diverse flavobacterial phages as mortality factor during North Sea spring blooms.</title>
        <authorList>
            <person name="Bartlau N."/>
            <person name="Wichels A."/>
            <person name="Krohne G."/>
            <person name="Adriaenssens E.M."/>
            <person name="Heins A."/>
            <person name="Fuchs B.M."/>
            <person name="Amann R."/>
            <person name="Moraru C."/>
        </authorList>
    </citation>
    <scope>NUCLEOTIDE SEQUENCE</scope>
</reference>
<dbReference type="Proteomes" id="UP000693768">
    <property type="component" value="Segment"/>
</dbReference>
<evidence type="ECO:0000313" key="2">
    <source>
        <dbReference type="EMBL" id="QQO97556.1"/>
    </source>
</evidence>
<gene>
    <name evidence="2" type="ORF">Molly1_70</name>
</gene>
<sequence>MAKGAGFGLPGIFQNLKPKRVDPLVDDSENDGLGGGNLEQELLGSIVPTHKRSIIYMDADFVDASDEDVSSFLSDISIDATQYSATTNSCIWPTSNDKDLEIIISDLLKNLRIEYRAQSIVRDIAKYGDKFGRLIIDPSKGVIGIKLNIHPKDMVRLEYGGQLIGFFKVGDEAALEKYEVVHWMNPSEFVEDDILKTNPIIKDKYLVDRDPSYGFSSIFRVISISKRLKYTLDALTMGRMAKSKSFRTHYVEVGKATAGERVKLMRTYRKVWNRTSGGSYGGGAKDAFSREGDFSYEVDKMFPVSDGKGTSSISNVGGDLDITGIADIEYYDKKKQQLLSQPEGFNTATRLKEDTKYARIVSSYQRSFLEGVYQLIDVHLDILGIYEEKRKYVLNIVEVDTFTQVERNDVLSSSIEFIERVMQLSNIEGVNLNANYLFKYLITNYVKFPGLNFDALITEAPEGEPLDKNEEEALDEAINTVEALIESSPTIRERLSKLNETTSAKLSTLSDFNPKSHVKSSDKKLTDHEK</sequence>
<evidence type="ECO:0000313" key="3">
    <source>
        <dbReference type="Proteomes" id="UP000693768"/>
    </source>
</evidence>
<accession>A0A8E4UYE6</accession>
<feature type="compositionally biased region" description="Basic and acidic residues" evidence="1">
    <location>
        <begin position="519"/>
        <end position="530"/>
    </location>
</feature>
<keyword evidence="3" id="KW-1185">Reference proteome</keyword>
<dbReference type="EMBL" id="MT732451">
    <property type="protein sequence ID" value="QQO97556.1"/>
    <property type="molecule type" value="Genomic_DNA"/>
</dbReference>
<name>A0A8E4UYE6_9CAUD</name>
<evidence type="ECO:0000256" key="1">
    <source>
        <dbReference type="SAM" id="MobiDB-lite"/>
    </source>
</evidence>